<dbReference type="Proteomes" id="UP001162030">
    <property type="component" value="Chromosome"/>
</dbReference>
<name>A0ABM9HVX5_9GAMM</name>
<evidence type="ECO:0000313" key="1">
    <source>
        <dbReference type="EMBL" id="CAI8722222.1"/>
    </source>
</evidence>
<accession>A0ABM9HVX5</accession>
<reference evidence="1 2" key="1">
    <citation type="submission" date="2023-03" db="EMBL/GenBank/DDBJ databases">
        <authorList>
            <person name="Pearce D."/>
        </authorList>
    </citation>
    <scope>NUCLEOTIDE SEQUENCE [LARGE SCALE GENOMIC DNA]</scope>
    <source>
        <strain evidence="1">Msz</strain>
    </source>
</reference>
<evidence type="ECO:0000313" key="2">
    <source>
        <dbReference type="Proteomes" id="UP001162030"/>
    </source>
</evidence>
<proteinExistence type="predicted"/>
<keyword evidence="2" id="KW-1185">Reference proteome</keyword>
<dbReference type="EMBL" id="OX458333">
    <property type="protein sequence ID" value="CAI8722222.1"/>
    <property type="molecule type" value="Genomic_DNA"/>
</dbReference>
<evidence type="ECO:0008006" key="3">
    <source>
        <dbReference type="Google" id="ProtNLM"/>
    </source>
</evidence>
<organism evidence="1 2">
    <name type="scientific">Methylocaldum szegediense</name>
    <dbReference type="NCBI Taxonomy" id="73780"/>
    <lineage>
        <taxon>Bacteria</taxon>
        <taxon>Pseudomonadati</taxon>
        <taxon>Pseudomonadota</taxon>
        <taxon>Gammaproteobacteria</taxon>
        <taxon>Methylococcales</taxon>
        <taxon>Methylococcaceae</taxon>
        <taxon>Methylocaldum</taxon>
    </lineage>
</organism>
<gene>
    <name evidence="1" type="ORF">MSZNOR_0114</name>
</gene>
<sequence length="101" mass="11827">MAVNQTKFLQRLAINGTNGVRKHASSGERGLRQRRIQEHAILDEKDYAAHVYYYRINPVKRGETLYPTRARCHIPYDYLPRRSYALFEARSLLQEIFGSSK</sequence>
<protein>
    <recommendedName>
        <fullName evidence="3">Transposase</fullName>
    </recommendedName>
</protein>